<keyword evidence="1" id="KW-0175">Coiled coil</keyword>
<evidence type="ECO:0000256" key="1">
    <source>
        <dbReference type="SAM" id="Coils"/>
    </source>
</evidence>
<proteinExistence type="predicted"/>
<dbReference type="EMBL" id="BART01028532">
    <property type="protein sequence ID" value="GAG90936.1"/>
    <property type="molecule type" value="Genomic_DNA"/>
</dbReference>
<evidence type="ECO:0000313" key="2">
    <source>
        <dbReference type="EMBL" id="GAG90936.1"/>
    </source>
</evidence>
<reference evidence="2" key="1">
    <citation type="journal article" date="2014" name="Front. Microbiol.">
        <title>High frequency of phylogenetically diverse reductive dehalogenase-homologous genes in deep subseafloor sedimentary metagenomes.</title>
        <authorList>
            <person name="Kawai M."/>
            <person name="Futagami T."/>
            <person name="Toyoda A."/>
            <person name="Takaki Y."/>
            <person name="Nishi S."/>
            <person name="Hori S."/>
            <person name="Arai W."/>
            <person name="Tsubouchi T."/>
            <person name="Morono Y."/>
            <person name="Uchiyama I."/>
            <person name="Ito T."/>
            <person name="Fujiyama A."/>
            <person name="Inagaki F."/>
            <person name="Takami H."/>
        </authorList>
    </citation>
    <scope>NUCLEOTIDE SEQUENCE</scope>
    <source>
        <strain evidence="2">Expedition CK06-06</strain>
    </source>
</reference>
<sequence length="107" mass="12523">MSKSMRIQVLMEPELLTKAKNYAVEHKIEHKNDSQLIRNILFKGITDLADMELTIYLVKQQLEEKKKEVGSLTVQLNHSSTYAIELQKENEILKKNLETKVKRKVKK</sequence>
<protein>
    <submittedName>
        <fullName evidence="2">Uncharacterized protein</fullName>
    </submittedName>
</protein>
<gene>
    <name evidence="2" type="ORF">S01H4_50276</name>
</gene>
<comment type="caution">
    <text evidence="2">The sequence shown here is derived from an EMBL/GenBank/DDBJ whole genome shotgun (WGS) entry which is preliminary data.</text>
</comment>
<name>X1D354_9ZZZZ</name>
<dbReference type="AlphaFoldDB" id="X1D354"/>
<feature type="coiled-coil region" evidence="1">
    <location>
        <begin position="48"/>
        <end position="103"/>
    </location>
</feature>
<organism evidence="2">
    <name type="scientific">marine sediment metagenome</name>
    <dbReference type="NCBI Taxonomy" id="412755"/>
    <lineage>
        <taxon>unclassified sequences</taxon>
        <taxon>metagenomes</taxon>
        <taxon>ecological metagenomes</taxon>
    </lineage>
</organism>
<accession>X1D354</accession>